<evidence type="ECO:0000256" key="4">
    <source>
        <dbReference type="ARBA" id="ARBA00023797"/>
    </source>
</evidence>
<dbReference type="Gene3D" id="2.40.30.10">
    <property type="entry name" value="Translation factors"/>
    <property type="match status" value="1"/>
</dbReference>
<evidence type="ECO:0000313" key="9">
    <source>
        <dbReference type="Proteomes" id="UP000450012"/>
    </source>
</evidence>
<dbReference type="InterPro" id="IPR008254">
    <property type="entry name" value="Flavodoxin/NO_synth"/>
</dbReference>
<dbReference type="PROSITE" id="PS51384">
    <property type="entry name" value="FAD_FR"/>
    <property type="match status" value="1"/>
</dbReference>
<dbReference type="PANTHER" id="PTHR19384:SF17">
    <property type="entry name" value="NADPH--CYTOCHROME P450 REDUCTASE"/>
    <property type="match status" value="1"/>
</dbReference>
<protein>
    <recommendedName>
        <fullName evidence="4">NADPH--hemoprotein reductase</fullName>
        <ecNumber evidence="4">1.6.2.4</ecNumber>
    </recommendedName>
</protein>
<dbReference type="InterPro" id="IPR029039">
    <property type="entry name" value="Flavoprotein-like_sf"/>
</dbReference>
<dbReference type="Proteomes" id="UP000450012">
    <property type="component" value="Unassembled WGS sequence"/>
</dbReference>
<evidence type="ECO:0000256" key="5">
    <source>
        <dbReference type="SAM" id="Phobius"/>
    </source>
</evidence>
<evidence type="ECO:0000313" key="8">
    <source>
        <dbReference type="EMBL" id="MYM66139.1"/>
    </source>
</evidence>
<dbReference type="GO" id="GO:0050660">
    <property type="term" value="F:flavin adenine dinucleotide binding"/>
    <property type="evidence" value="ECO:0007669"/>
    <property type="project" value="TreeGrafter"/>
</dbReference>
<dbReference type="InterPro" id="IPR001094">
    <property type="entry name" value="Flavdoxin-like"/>
</dbReference>
<dbReference type="SUPFAM" id="SSF52343">
    <property type="entry name" value="Ferredoxin reductase-like, C-terminal NADP-linked domain"/>
    <property type="match status" value="1"/>
</dbReference>
<dbReference type="Pfam" id="PF00258">
    <property type="entry name" value="Flavodoxin_1"/>
    <property type="match status" value="1"/>
</dbReference>
<dbReference type="InterPro" id="IPR017927">
    <property type="entry name" value="FAD-bd_FR_type"/>
</dbReference>
<dbReference type="PANTHER" id="PTHR19384">
    <property type="entry name" value="NITRIC OXIDE SYNTHASE-RELATED"/>
    <property type="match status" value="1"/>
</dbReference>
<sequence length="456" mass="49652">MIWTNDPTRLMLVAGMGAAYALVCLAPYLRTRRKRLAAARAKAEAAAMPDTGWIVAYASQTGNAEELAQQTAATLKLAGIPAQLSELSELGAEDLQRAERVLFLVSTYGEGDAPDGAAAFVGRLMTTSLPLPRLHYAVLALGDSAYAQFCGFGRALDQWLQAQGAQALFPRVEVNRSSDEAIAQWRQQLSHLVGTSDAPDWSAPAFGEWRLSERVQLNLGSAGEPIYHLELEPVSGVLPEWQSGDLVQVAAPADPSRAREYSIASIPADGRVHLLVRLHTHEDGTHGVASGWLTQQAALGSSVQLRLRQHKRFRLNGNSERPLILIGNGSGIAGLRGHLKARALAGQGRNWLLFGERNAAYDYHYRAELDGWQRDGMLEKLDMVFSRDQAERRYVQDRLAEQADEVRAWVAQGAAIYICGSLEGMAAGVDTALAAALGREVLDDLAATGRYRRDVY</sequence>
<keyword evidence="2" id="KW-0288">FMN</keyword>
<feature type="transmembrane region" description="Helical" evidence="5">
    <location>
        <begin position="12"/>
        <end position="29"/>
    </location>
</feature>
<keyword evidence="5" id="KW-0472">Membrane</keyword>
<dbReference type="Gene3D" id="3.40.50.80">
    <property type="entry name" value="Nucleotide-binding domain of ferredoxin-NADP reductase (FNR) module"/>
    <property type="match status" value="1"/>
</dbReference>
<dbReference type="PRINTS" id="PR00371">
    <property type="entry name" value="FPNCR"/>
</dbReference>
<dbReference type="GO" id="GO:0005829">
    <property type="term" value="C:cytosol"/>
    <property type="evidence" value="ECO:0007669"/>
    <property type="project" value="TreeGrafter"/>
</dbReference>
<dbReference type="InterPro" id="IPR017938">
    <property type="entry name" value="Riboflavin_synthase-like_b-brl"/>
</dbReference>
<comment type="caution">
    <text evidence="8">The sequence shown here is derived from an EMBL/GenBank/DDBJ whole genome shotgun (WGS) entry which is preliminary data.</text>
</comment>
<evidence type="ECO:0000256" key="1">
    <source>
        <dbReference type="ARBA" id="ARBA00022630"/>
    </source>
</evidence>
<dbReference type="Gene3D" id="3.40.50.360">
    <property type="match status" value="1"/>
</dbReference>
<evidence type="ECO:0000256" key="2">
    <source>
        <dbReference type="ARBA" id="ARBA00022643"/>
    </source>
</evidence>
<evidence type="ECO:0000259" key="7">
    <source>
        <dbReference type="PROSITE" id="PS51384"/>
    </source>
</evidence>
<keyword evidence="3" id="KW-0813">Transport</keyword>
<keyword evidence="1" id="KW-0285">Flavoprotein</keyword>
<keyword evidence="5" id="KW-1133">Transmembrane helix</keyword>
<dbReference type="PROSITE" id="PS50902">
    <property type="entry name" value="FLAVODOXIN_LIKE"/>
    <property type="match status" value="1"/>
</dbReference>
<gene>
    <name evidence="8" type="ORF">GTP45_04720</name>
</gene>
<dbReference type="EMBL" id="WWCK01000002">
    <property type="protein sequence ID" value="MYM66139.1"/>
    <property type="molecule type" value="Genomic_DNA"/>
</dbReference>
<name>A0A7X4GN77_9BURK</name>
<feature type="domain" description="Flavodoxin-like" evidence="6">
    <location>
        <begin position="53"/>
        <end position="190"/>
    </location>
</feature>
<feature type="domain" description="FAD-binding FR-type" evidence="7">
    <location>
        <begin position="204"/>
        <end position="316"/>
    </location>
</feature>
<dbReference type="EC" id="1.6.2.4" evidence="4"/>
<dbReference type="InterPro" id="IPR001709">
    <property type="entry name" value="Flavoprot_Pyr_Nucl_cyt_Rdtase"/>
</dbReference>
<dbReference type="InterPro" id="IPR039261">
    <property type="entry name" value="FNR_nucleotide-bd"/>
</dbReference>
<keyword evidence="3" id="KW-0249">Electron transport</keyword>
<dbReference type="CDD" id="cd06200">
    <property type="entry name" value="SiR_like1"/>
    <property type="match status" value="1"/>
</dbReference>
<keyword evidence="9" id="KW-1185">Reference proteome</keyword>
<dbReference type="SUPFAM" id="SSF52218">
    <property type="entry name" value="Flavoproteins"/>
    <property type="match status" value="1"/>
</dbReference>
<dbReference type="AlphaFoldDB" id="A0A7X4GN77"/>
<dbReference type="RefSeq" id="WP_161012750.1">
    <property type="nucleotide sequence ID" value="NZ_WWCK01000002.1"/>
</dbReference>
<evidence type="ECO:0000256" key="3">
    <source>
        <dbReference type="ARBA" id="ARBA00022982"/>
    </source>
</evidence>
<dbReference type="GO" id="GO:0003958">
    <property type="term" value="F:NADPH-hemoprotein reductase activity"/>
    <property type="evidence" value="ECO:0007669"/>
    <property type="project" value="UniProtKB-EC"/>
</dbReference>
<evidence type="ECO:0000259" key="6">
    <source>
        <dbReference type="PROSITE" id="PS50902"/>
    </source>
</evidence>
<dbReference type="SUPFAM" id="SSF63380">
    <property type="entry name" value="Riboflavin synthase domain-like"/>
    <property type="match status" value="1"/>
</dbReference>
<proteinExistence type="predicted"/>
<dbReference type="GO" id="GO:0010181">
    <property type="term" value="F:FMN binding"/>
    <property type="evidence" value="ECO:0007669"/>
    <property type="project" value="InterPro"/>
</dbReference>
<dbReference type="InterPro" id="IPR001433">
    <property type="entry name" value="OxRdtase_FAD/NAD-bd"/>
</dbReference>
<organism evidence="8 9">
    <name type="scientific">Duganella rivi</name>
    <dbReference type="NCBI Taxonomy" id="2666083"/>
    <lineage>
        <taxon>Bacteria</taxon>
        <taxon>Pseudomonadati</taxon>
        <taxon>Pseudomonadota</taxon>
        <taxon>Betaproteobacteria</taxon>
        <taxon>Burkholderiales</taxon>
        <taxon>Oxalobacteraceae</taxon>
        <taxon>Telluria group</taxon>
        <taxon>Duganella</taxon>
    </lineage>
</organism>
<dbReference type="Pfam" id="PF00175">
    <property type="entry name" value="NAD_binding_1"/>
    <property type="match status" value="1"/>
</dbReference>
<accession>A0A7X4GN77</accession>
<keyword evidence="5" id="KW-0812">Transmembrane</keyword>
<dbReference type="PRINTS" id="PR00369">
    <property type="entry name" value="FLAVODOXIN"/>
</dbReference>
<reference evidence="8 9" key="1">
    <citation type="submission" date="2019-12" db="EMBL/GenBank/DDBJ databases">
        <title>Novel species isolated from a subtropical stream in China.</title>
        <authorList>
            <person name="Lu H."/>
        </authorList>
    </citation>
    <scope>NUCLEOTIDE SEQUENCE [LARGE SCALE GENOMIC DNA]</scope>
    <source>
        <strain evidence="8 9">FT55W</strain>
    </source>
</reference>